<keyword evidence="2" id="KW-1185">Reference proteome</keyword>
<organism evidence="1 2">
    <name type="scientific">Microbacterium trichothecenolyticum</name>
    <name type="common">Aureobacterium trichothecenolyticum</name>
    <dbReference type="NCBI Taxonomy" id="69370"/>
    <lineage>
        <taxon>Bacteria</taxon>
        <taxon>Bacillati</taxon>
        <taxon>Actinomycetota</taxon>
        <taxon>Actinomycetes</taxon>
        <taxon>Micrococcales</taxon>
        <taxon>Microbacteriaceae</taxon>
        <taxon>Microbacterium</taxon>
    </lineage>
</organism>
<dbReference type="PATRIC" id="fig|69370.6.peg.3"/>
<gene>
    <name evidence="1" type="ORF">RS82_00003</name>
</gene>
<protein>
    <recommendedName>
        <fullName evidence="3">Transcriptional regulator, AbiEi antitoxin, Type IV TA system</fullName>
    </recommendedName>
</protein>
<reference evidence="1 2" key="1">
    <citation type="submission" date="2015-02" db="EMBL/GenBank/DDBJ databases">
        <title>Draft genome sequences of ten Microbacterium spp. with emphasis on heavy metal contaminated environments.</title>
        <authorList>
            <person name="Corretto E."/>
        </authorList>
    </citation>
    <scope>NUCLEOTIDE SEQUENCE [LARGE SCALE GENOMIC DNA]</scope>
    <source>
        <strain evidence="1 2">DSM 8608</strain>
    </source>
</reference>
<dbReference type="EMBL" id="JYJA01000003">
    <property type="protein sequence ID" value="KJL45884.1"/>
    <property type="molecule type" value="Genomic_DNA"/>
</dbReference>
<accession>A0A0M2HLU7</accession>
<evidence type="ECO:0008006" key="3">
    <source>
        <dbReference type="Google" id="ProtNLM"/>
    </source>
</evidence>
<comment type="caution">
    <text evidence="1">The sequence shown here is derived from an EMBL/GenBank/DDBJ whole genome shotgun (WGS) entry which is preliminary data.</text>
</comment>
<name>A0A0M2HLU7_MICTR</name>
<evidence type="ECO:0000313" key="2">
    <source>
        <dbReference type="Proteomes" id="UP000034098"/>
    </source>
</evidence>
<proteinExistence type="predicted"/>
<dbReference type="AlphaFoldDB" id="A0A0M2HLU7"/>
<dbReference type="Proteomes" id="UP000034098">
    <property type="component" value="Unassembled WGS sequence"/>
</dbReference>
<evidence type="ECO:0000313" key="1">
    <source>
        <dbReference type="EMBL" id="KJL45884.1"/>
    </source>
</evidence>
<sequence length="295" mass="31941">MRAGVYVPAGAWAQLAPWDRYLARVHAALLQHPGLIPTHESAAALYGAAVFGDPLVVHALAASRTSSRLVGGIRWHTTTDERELAEIGGFTVSSLAECAVDLARARHPAIGLAVADSALRLDSALDRAGVERLNEARASTRGRRLARWPLSRATSSSETPFESVSRAVIEWLGYPAPELQRTSMSSSGIEDRADFAWPIESVLAEADGDLKYDGRFGDPRTLLRRQAARDTRLREQWRVVVHWGWTEATTISPLRGILRGAGLRPCAPENAAALLSLKRAIASRAPHPTSPTPDA</sequence>